<keyword evidence="11" id="KW-1185">Reference proteome</keyword>
<dbReference type="InterPro" id="IPR051182">
    <property type="entry name" value="Euk_NMN_adenylyltrnsfrase"/>
</dbReference>
<dbReference type="Gene3D" id="3.40.50.620">
    <property type="entry name" value="HUPs"/>
    <property type="match status" value="1"/>
</dbReference>
<dbReference type="SUPFAM" id="SSF52374">
    <property type="entry name" value="Nucleotidylyl transferase"/>
    <property type="match status" value="1"/>
</dbReference>
<protein>
    <recommendedName>
        <fullName evidence="7">Nicotinamide-nucleotide adenylyltransferase</fullName>
        <ecNumber evidence="7">2.7.7.1</ecNumber>
        <ecNumber evidence="7">2.7.7.18</ecNumber>
    </recommendedName>
</protein>
<evidence type="ECO:0000256" key="2">
    <source>
        <dbReference type="ARBA" id="ARBA00022679"/>
    </source>
</evidence>
<dbReference type="Pfam" id="PF01467">
    <property type="entry name" value="CTP_transf_like"/>
    <property type="match status" value="1"/>
</dbReference>
<comment type="catalytic activity">
    <reaction evidence="7">
        <text>beta-nicotinamide D-ribonucleotide + ATP + H(+) = diphosphate + NAD(+)</text>
        <dbReference type="Rhea" id="RHEA:21360"/>
        <dbReference type="ChEBI" id="CHEBI:14649"/>
        <dbReference type="ChEBI" id="CHEBI:15378"/>
        <dbReference type="ChEBI" id="CHEBI:30616"/>
        <dbReference type="ChEBI" id="CHEBI:33019"/>
        <dbReference type="ChEBI" id="CHEBI:57540"/>
        <dbReference type="EC" id="2.7.7.1"/>
    </reaction>
</comment>
<dbReference type="GO" id="GO:0005524">
    <property type="term" value="F:ATP binding"/>
    <property type="evidence" value="ECO:0007669"/>
    <property type="project" value="UniProtKB-KW"/>
</dbReference>
<evidence type="ECO:0000259" key="9">
    <source>
        <dbReference type="Pfam" id="PF01467"/>
    </source>
</evidence>
<evidence type="ECO:0000313" key="11">
    <source>
        <dbReference type="Proteomes" id="UP001432027"/>
    </source>
</evidence>
<dbReference type="InterPro" id="IPR005248">
    <property type="entry name" value="NadD/NMNAT"/>
</dbReference>
<evidence type="ECO:0000256" key="8">
    <source>
        <dbReference type="SAM" id="MobiDB-lite"/>
    </source>
</evidence>
<dbReference type="InterPro" id="IPR014729">
    <property type="entry name" value="Rossmann-like_a/b/a_fold"/>
</dbReference>
<proteinExistence type="inferred from homology"/>
<keyword evidence="4 7" id="KW-0547">Nucleotide-binding</keyword>
<feature type="region of interest" description="Disordered" evidence="8">
    <location>
        <begin position="240"/>
        <end position="272"/>
    </location>
</feature>
<keyword evidence="6 7" id="KW-0520">NAD</keyword>
<dbReference type="PANTHER" id="PTHR12039:SF0">
    <property type="entry name" value="NICOTINAMIDE-NUCLEOTIDE ADENYLYLTRANSFERASE"/>
    <property type="match status" value="1"/>
</dbReference>
<dbReference type="NCBIfam" id="TIGR00482">
    <property type="entry name" value="nicotinate (nicotinamide) nucleotide adenylyltransferase"/>
    <property type="match status" value="1"/>
</dbReference>
<comment type="pathway">
    <text evidence="7">Cofactor biosynthesis; NAD(+) biosynthesis; NAD(+) from nicotinamide D-ribonucleotide: step 1/1.</text>
</comment>
<keyword evidence="5 7" id="KW-0067">ATP-binding</keyword>
<comment type="catalytic activity">
    <reaction evidence="7">
        <text>nicotinate beta-D-ribonucleotide + ATP + H(+) = deamido-NAD(+) + diphosphate</text>
        <dbReference type="Rhea" id="RHEA:22860"/>
        <dbReference type="ChEBI" id="CHEBI:15378"/>
        <dbReference type="ChEBI" id="CHEBI:30616"/>
        <dbReference type="ChEBI" id="CHEBI:33019"/>
        <dbReference type="ChEBI" id="CHEBI:57502"/>
        <dbReference type="ChEBI" id="CHEBI:58437"/>
        <dbReference type="EC" id="2.7.7.18"/>
    </reaction>
</comment>
<evidence type="ECO:0000256" key="5">
    <source>
        <dbReference type="ARBA" id="ARBA00022840"/>
    </source>
</evidence>
<dbReference type="GO" id="GO:0004515">
    <property type="term" value="F:nicotinate-nucleotide adenylyltransferase activity"/>
    <property type="evidence" value="ECO:0007669"/>
    <property type="project" value="UniProtKB-EC"/>
</dbReference>
<feature type="compositionally biased region" description="Basic and acidic residues" evidence="8">
    <location>
        <begin position="247"/>
        <end position="263"/>
    </location>
</feature>
<dbReference type="GO" id="GO:0009435">
    <property type="term" value="P:NAD+ biosynthetic process"/>
    <property type="evidence" value="ECO:0007669"/>
    <property type="project" value="InterPro"/>
</dbReference>
<name>A0AAV5S6L2_9BILA</name>
<keyword evidence="2 7" id="KW-0808">Transferase</keyword>
<evidence type="ECO:0000256" key="4">
    <source>
        <dbReference type="ARBA" id="ARBA00022741"/>
    </source>
</evidence>
<dbReference type="EC" id="2.7.7.18" evidence="7"/>
<gene>
    <name evidence="10" type="ORF">PENTCL1PPCAC_607</name>
</gene>
<evidence type="ECO:0000256" key="6">
    <source>
        <dbReference type="ARBA" id="ARBA00023027"/>
    </source>
</evidence>
<dbReference type="Proteomes" id="UP001432027">
    <property type="component" value="Unassembled WGS sequence"/>
</dbReference>
<evidence type="ECO:0000313" key="10">
    <source>
        <dbReference type="EMBL" id="GMS78432.1"/>
    </source>
</evidence>
<accession>A0AAV5S6L2</accession>
<dbReference type="InterPro" id="IPR004821">
    <property type="entry name" value="Cyt_trans-like"/>
</dbReference>
<evidence type="ECO:0000256" key="7">
    <source>
        <dbReference type="RuleBase" id="RU362021"/>
    </source>
</evidence>
<comment type="similarity">
    <text evidence="7">Belongs to the eukaryotic NMN adenylyltransferase family.</text>
</comment>
<sequence length="272" mass="30442">AKRRAILLSCGSFNPPTLAHLRMMEIARDHLHSLPSSLRYSILKGIFSPVSSTYVHKPLASDEHRLNMLDKATASSGWMRADDWEAKRGEWTRTREVLSHHRAAARRKWKDDDLDCFLVCGGDLVDSFARFLPDGTRLWAEEDVRSIVEDYGIVVINRAGSSPAATLAGFGLSSQRCFTVSDEACPNDVSSTRLRDAVKEGKSIRYCTPDGVVDYILNNRLYASTVPAAAAATPFSHKWSENIEQNRSPENDDDTSQKEEKEQQQPLKCNTL</sequence>
<reference evidence="10" key="1">
    <citation type="submission" date="2023-10" db="EMBL/GenBank/DDBJ databases">
        <title>Genome assembly of Pristionchus species.</title>
        <authorList>
            <person name="Yoshida K."/>
            <person name="Sommer R.J."/>
        </authorList>
    </citation>
    <scope>NUCLEOTIDE SEQUENCE</scope>
    <source>
        <strain evidence="10">RS0144</strain>
    </source>
</reference>
<dbReference type="EMBL" id="BTSX01000001">
    <property type="protein sequence ID" value="GMS78432.1"/>
    <property type="molecule type" value="Genomic_DNA"/>
</dbReference>
<feature type="non-terminal residue" evidence="10">
    <location>
        <position position="1"/>
    </location>
</feature>
<evidence type="ECO:0000256" key="1">
    <source>
        <dbReference type="ARBA" id="ARBA00022642"/>
    </source>
</evidence>
<dbReference type="EC" id="2.7.7.1" evidence="7"/>
<dbReference type="AlphaFoldDB" id="A0AAV5S6L2"/>
<evidence type="ECO:0000256" key="3">
    <source>
        <dbReference type="ARBA" id="ARBA00022695"/>
    </source>
</evidence>
<dbReference type="GO" id="GO:0000309">
    <property type="term" value="F:nicotinamide-nucleotide adenylyltransferase activity"/>
    <property type="evidence" value="ECO:0007669"/>
    <property type="project" value="UniProtKB-EC"/>
</dbReference>
<keyword evidence="3 7" id="KW-0548">Nucleotidyltransferase</keyword>
<organism evidence="10 11">
    <name type="scientific">Pristionchus entomophagus</name>
    <dbReference type="NCBI Taxonomy" id="358040"/>
    <lineage>
        <taxon>Eukaryota</taxon>
        <taxon>Metazoa</taxon>
        <taxon>Ecdysozoa</taxon>
        <taxon>Nematoda</taxon>
        <taxon>Chromadorea</taxon>
        <taxon>Rhabditida</taxon>
        <taxon>Rhabditina</taxon>
        <taxon>Diplogasteromorpha</taxon>
        <taxon>Diplogasteroidea</taxon>
        <taxon>Neodiplogasteridae</taxon>
        <taxon>Pristionchus</taxon>
    </lineage>
</organism>
<feature type="domain" description="Cytidyltransferase-like" evidence="9">
    <location>
        <begin position="10"/>
        <end position="196"/>
    </location>
</feature>
<keyword evidence="1 7" id="KW-0662">Pyridine nucleotide biosynthesis</keyword>
<dbReference type="PANTHER" id="PTHR12039">
    <property type="entry name" value="NICOTINAMIDE MONONUCLEOTIDE ADENYLYLTRANSFERASE"/>
    <property type="match status" value="1"/>
</dbReference>
<comment type="caution">
    <text evidence="10">The sequence shown here is derived from an EMBL/GenBank/DDBJ whole genome shotgun (WGS) entry which is preliminary data.</text>
</comment>